<organism evidence="2 3">
    <name type="scientific">Phaeoacremonium minimum (strain UCR-PA7)</name>
    <name type="common">Esca disease fungus</name>
    <name type="synonym">Togninia minima</name>
    <dbReference type="NCBI Taxonomy" id="1286976"/>
    <lineage>
        <taxon>Eukaryota</taxon>
        <taxon>Fungi</taxon>
        <taxon>Dikarya</taxon>
        <taxon>Ascomycota</taxon>
        <taxon>Pezizomycotina</taxon>
        <taxon>Sordariomycetes</taxon>
        <taxon>Sordariomycetidae</taxon>
        <taxon>Togniniales</taxon>
        <taxon>Togniniaceae</taxon>
        <taxon>Phaeoacremonium</taxon>
    </lineage>
</organism>
<dbReference type="InterPro" id="IPR052895">
    <property type="entry name" value="HetReg/Transcr_Mod"/>
</dbReference>
<dbReference type="GeneID" id="19326611"/>
<dbReference type="Pfam" id="PF06985">
    <property type="entry name" value="HET"/>
    <property type="match status" value="1"/>
</dbReference>
<evidence type="ECO:0000259" key="1">
    <source>
        <dbReference type="Pfam" id="PF06985"/>
    </source>
</evidence>
<dbReference type="OrthoDB" id="3542217at2759"/>
<dbReference type="RefSeq" id="XP_007910849.1">
    <property type="nucleotide sequence ID" value="XM_007912658.1"/>
</dbReference>
<dbReference type="AlphaFoldDB" id="R8BYS5"/>
<dbReference type="EMBL" id="KB932776">
    <property type="protein sequence ID" value="EOO04434.1"/>
    <property type="molecule type" value="Genomic_DNA"/>
</dbReference>
<gene>
    <name evidence="2" type="ORF">UCRPA7_60</name>
</gene>
<dbReference type="Proteomes" id="UP000014074">
    <property type="component" value="Unassembled WGS sequence"/>
</dbReference>
<accession>R8BYS5</accession>
<keyword evidence="3" id="KW-1185">Reference proteome</keyword>
<dbReference type="KEGG" id="tmn:UCRPA7_60"/>
<protein>
    <submittedName>
        <fullName evidence="2">Putative heterokaryon incompatibility protein</fullName>
    </submittedName>
</protein>
<dbReference type="InterPro" id="IPR010730">
    <property type="entry name" value="HET"/>
</dbReference>
<name>R8BYS5_PHAM7</name>
<reference evidence="3" key="1">
    <citation type="journal article" date="2013" name="Genome Announc.">
        <title>Draft genome sequence of the ascomycete Phaeoacremonium aleophilum strain UCR-PA7, a causal agent of the esca disease complex in grapevines.</title>
        <authorList>
            <person name="Blanco-Ulate B."/>
            <person name="Rolshausen P."/>
            <person name="Cantu D."/>
        </authorList>
    </citation>
    <scope>NUCLEOTIDE SEQUENCE [LARGE SCALE GENOMIC DNA]</scope>
    <source>
        <strain evidence="3">UCR-PA7</strain>
    </source>
</reference>
<proteinExistence type="predicted"/>
<evidence type="ECO:0000313" key="2">
    <source>
        <dbReference type="EMBL" id="EOO04434.1"/>
    </source>
</evidence>
<sequence>MNIAGASSTIWVDNLSIDQEDSGDVATQVAAMGQIYSNATTVSVLLPKEDLQALGLLTGLVGYASFLLDRRKHFEGEGHVNNKVLSEISATIKRFFATVRTLAEVTEKSKYWSRAWTFQEWALARDIEISLDGHKQPVLRNVKSRVIEAAILVTDYKLRLGQYSDFDVGFSRGLAPSVLDNVKKLFPSQKRFLAEDEKDQAQVRLQSNLPSYGTDQVLGVRLKPTPRTAEEAFRARLTAMLEAFNGGATRHATFEADKICCWASMCNVDYGYSKDDPLNTAVTKVTRALRKRGLKLFNFHCSSSAPPDVNPRFFAYSFPHPQCNVTNADIIPGVPFLSGRMDTAAHLLYSITFSSADWNVPGPIETVGIEVQEVKDHEFVMSPLDDKDRVMAIFGMATSGAADNFTFTNVLDHVAGGLAQLPPQARRMHMALLASLPVSPGSDVRFQSWIVIAIPMLQKLYSNGWTYMFVGRESLNGTLVVGLRKPEVPEQESTVILGYLALSDNQCGSFLIPTSSEGDISIMLVPPQRSDAVNSALMPRRALTAKVGLEPPLFRETVSQDREIELVNNNSAIKYLESPRESHRNTLDQLVSMLQGSRIAPP</sequence>
<dbReference type="HOGENOM" id="CLU_482823_0_0_1"/>
<dbReference type="PANTHER" id="PTHR24148:SF64">
    <property type="entry name" value="HETEROKARYON INCOMPATIBILITY DOMAIN-CONTAINING PROTEIN"/>
    <property type="match status" value="1"/>
</dbReference>
<dbReference type="eggNOG" id="ENOG502T960">
    <property type="taxonomic scope" value="Eukaryota"/>
</dbReference>
<feature type="domain" description="Heterokaryon incompatibility" evidence="1">
    <location>
        <begin position="8"/>
        <end position="120"/>
    </location>
</feature>
<dbReference type="PANTHER" id="PTHR24148">
    <property type="entry name" value="ANKYRIN REPEAT DOMAIN-CONTAINING PROTEIN 39 HOMOLOG-RELATED"/>
    <property type="match status" value="1"/>
</dbReference>
<evidence type="ECO:0000313" key="3">
    <source>
        <dbReference type="Proteomes" id="UP000014074"/>
    </source>
</evidence>